<evidence type="ECO:0000256" key="6">
    <source>
        <dbReference type="ARBA" id="ARBA00022692"/>
    </source>
</evidence>
<dbReference type="Proteomes" id="UP000253872">
    <property type="component" value="Unassembled WGS sequence"/>
</dbReference>
<evidence type="ECO:0000256" key="3">
    <source>
        <dbReference type="ARBA" id="ARBA00022475"/>
    </source>
</evidence>
<evidence type="ECO:0000256" key="4">
    <source>
        <dbReference type="ARBA" id="ARBA00022676"/>
    </source>
</evidence>
<comment type="similarity">
    <text evidence="2 10">Belongs to the glycosyltransferase 2 family.</text>
</comment>
<dbReference type="EC" id="2.4.1.-" evidence="10"/>
<comment type="caution">
    <text evidence="11">The sequence shown here is derived from an EMBL/GenBank/DDBJ whole genome shotgun (WGS) entry which is preliminary data.</text>
</comment>
<dbReference type="EMBL" id="QEPN01000005">
    <property type="protein sequence ID" value="RDE71395.1"/>
    <property type="molecule type" value="Genomic_DNA"/>
</dbReference>
<dbReference type="Pfam" id="PF13641">
    <property type="entry name" value="Glyco_tranf_2_3"/>
    <property type="match status" value="1"/>
</dbReference>
<dbReference type="InterPro" id="IPR023853">
    <property type="entry name" value="PGA_PgaC/IcaA"/>
</dbReference>
<feature type="transmembrane region" description="Helical" evidence="10">
    <location>
        <begin position="12"/>
        <end position="35"/>
    </location>
</feature>
<evidence type="ECO:0000256" key="2">
    <source>
        <dbReference type="ARBA" id="ARBA00006739"/>
    </source>
</evidence>
<dbReference type="STRING" id="1035839.GCA_000238795_00882"/>
<comment type="caution">
    <text evidence="10">Lacks conserved residue(s) required for the propagation of feature annotation.</text>
</comment>
<protein>
    <recommendedName>
        <fullName evidence="9 10">Poly-beta-1,6-N-acetyl-D-glucosamine synthase</fullName>
        <shortName evidence="10">Poly-beta-1,6-GlcNAc synthase</shortName>
        <ecNumber evidence="10">2.4.1.-</ecNumber>
    </recommendedName>
</protein>
<proteinExistence type="inferred from homology"/>
<evidence type="ECO:0000256" key="1">
    <source>
        <dbReference type="ARBA" id="ARBA00004651"/>
    </source>
</evidence>
<comment type="subcellular location">
    <subcellularLocation>
        <location evidence="1 10">Cell membrane</location>
        <topology evidence="1 10">Multi-pass membrane protein</topology>
    </subcellularLocation>
</comment>
<dbReference type="PANTHER" id="PTHR43630:SF1">
    <property type="entry name" value="POLY-BETA-1,6-N-ACETYL-D-GLUCOSAMINE SYNTHASE"/>
    <property type="match status" value="1"/>
</dbReference>
<keyword evidence="7 10" id="KW-1133">Transmembrane helix</keyword>
<dbReference type="GO" id="GO:0005886">
    <property type="term" value="C:plasma membrane"/>
    <property type="evidence" value="ECO:0007669"/>
    <property type="project" value="UniProtKB-SubCell"/>
</dbReference>
<sequence>MQHNLIIEAVGLFIFAYPALMAFYWATAGMVYFTFKERHMVPPGFSKMKEEFVPMVSLMVPCYNEGDNLNESIPHLLSLKYPNYELIFINDGSTDNTGELIDLWTKKDSRIVALHQANSGKASALNHGLSIAKGKYVGCIDGDAVLEYKALDYMVQSLEANKNYGAVTGNPRVRNRSTVLGMLQVSEFSSIIGLIKRAQCLMGTIFTVSGVCCLFRKDVMHQIGGWSTNMITEDIDVSWKIQTAGLDIYYEPRALCWTLMPETMTGLFKQRLRWAQGGAETMLKYFPQIWRWRNRRLWPMYVEYIVTAIWAVLLTIASACWVASLMDYNNLKNFLNPLVIKPTLSILFLAFFMQMFFSMYIDSRYEKGVWKYALVCIWYPWWYWMLNTITLLCGIPKAIFRNRSRLATWTSPDRGV</sequence>
<dbReference type="GO" id="GO:0008375">
    <property type="term" value="F:acetylglucosaminyltransferase activity"/>
    <property type="evidence" value="ECO:0007669"/>
    <property type="project" value="UniProtKB-UniRule"/>
</dbReference>
<evidence type="ECO:0000256" key="8">
    <source>
        <dbReference type="ARBA" id="ARBA00023136"/>
    </source>
</evidence>
<name>A0A369YGJ8_9PAST</name>
<keyword evidence="3 10" id="KW-1003">Cell membrane</keyword>
<dbReference type="Gene3D" id="3.90.550.10">
    <property type="entry name" value="Spore Coat Polysaccharide Biosynthesis Protein SpsA, Chain A"/>
    <property type="match status" value="1"/>
</dbReference>
<dbReference type="NCBIfam" id="TIGR03937">
    <property type="entry name" value="PgaC_IcaA"/>
    <property type="match status" value="1"/>
</dbReference>
<organism evidence="11 12">
    <name type="scientific">Haemophilus sputorum</name>
    <dbReference type="NCBI Taxonomy" id="1078480"/>
    <lineage>
        <taxon>Bacteria</taxon>
        <taxon>Pseudomonadati</taxon>
        <taxon>Pseudomonadota</taxon>
        <taxon>Gammaproteobacteria</taxon>
        <taxon>Pasteurellales</taxon>
        <taxon>Pasteurellaceae</taxon>
        <taxon>Haemophilus</taxon>
    </lineage>
</organism>
<dbReference type="SUPFAM" id="SSF53448">
    <property type="entry name" value="Nucleotide-diphospho-sugar transferases"/>
    <property type="match status" value="1"/>
</dbReference>
<dbReference type="RefSeq" id="WP_111403260.1">
    <property type="nucleotide sequence ID" value="NZ_QEPN01000005.1"/>
</dbReference>
<evidence type="ECO:0000313" key="12">
    <source>
        <dbReference type="Proteomes" id="UP000253872"/>
    </source>
</evidence>
<accession>A0A369YGJ8</accession>
<feature type="transmembrane region" description="Helical" evidence="10">
    <location>
        <begin position="338"/>
        <end position="357"/>
    </location>
</feature>
<dbReference type="CDD" id="cd06423">
    <property type="entry name" value="CESA_like"/>
    <property type="match status" value="1"/>
</dbReference>
<evidence type="ECO:0000256" key="7">
    <source>
        <dbReference type="ARBA" id="ARBA00022989"/>
    </source>
</evidence>
<feature type="transmembrane region" description="Helical" evidence="10">
    <location>
        <begin position="301"/>
        <end position="326"/>
    </location>
</feature>
<dbReference type="PANTHER" id="PTHR43630">
    <property type="entry name" value="POLY-BETA-1,6-N-ACETYL-D-GLUCOSAMINE SYNTHASE"/>
    <property type="match status" value="1"/>
</dbReference>
<dbReference type="GO" id="GO:0043708">
    <property type="term" value="P:cell adhesion involved in biofilm formation"/>
    <property type="evidence" value="ECO:0007669"/>
    <property type="project" value="InterPro"/>
</dbReference>
<keyword evidence="5 10" id="KW-0808">Transferase</keyword>
<dbReference type="InterPro" id="IPR029044">
    <property type="entry name" value="Nucleotide-diphossugar_trans"/>
</dbReference>
<keyword evidence="6 10" id="KW-0812">Transmembrane</keyword>
<keyword evidence="4 10" id="KW-0328">Glycosyltransferase</keyword>
<keyword evidence="8 10" id="KW-0472">Membrane</keyword>
<evidence type="ECO:0000256" key="10">
    <source>
        <dbReference type="RuleBase" id="RU364028"/>
    </source>
</evidence>
<evidence type="ECO:0000256" key="5">
    <source>
        <dbReference type="ARBA" id="ARBA00022679"/>
    </source>
</evidence>
<reference evidence="11 12" key="1">
    <citation type="submission" date="2018-05" db="EMBL/GenBank/DDBJ databases">
        <title>Draft Genome Sequences for a Diverse set of 7 Haemophilus Species.</title>
        <authorList>
            <person name="Nichols M."/>
            <person name="Topaz N."/>
            <person name="Wang X."/>
            <person name="Wang X."/>
            <person name="Boxrud D."/>
        </authorList>
    </citation>
    <scope>NUCLEOTIDE SEQUENCE [LARGE SCALE GENOMIC DNA]</scope>
    <source>
        <strain evidence="11 12">C2002001239</strain>
    </source>
</reference>
<evidence type="ECO:0000256" key="9">
    <source>
        <dbReference type="NCBIfam" id="TIGR03937"/>
    </source>
</evidence>
<evidence type="ECO:0000313" key="11">
    <source>
        <dbReference type="EMBL" id="RDE71395.1"/>
    </source>
</evidence>
<gene>
    <name evidence="11" type="primary">pgaC</name>
    <name evidence="11" type="ORF">DPV93_07185</name>
</gene>
<dbReference type="AlphaFoldDB" id="A0A369YGJ8"/>